<feature type="domain" description="2Fe-2S ferredoxin-type" evidence="6">
    <location>
        <begin position="1"/>
        <end position="77"/>
    </location>
</feature>
<evidence type="ECO:0000259" key="7">
    <source>
        <dbReference type="PROSITE" id="PS51387"/>
    </source>
</evidence>
<dbReference type="PANTHER" id="PTHR45444">
    <property type="entry name" value="XANTHINE DEHYDROGENASE"/>
    <property type="match status" value="1"/>
</dbReference>
<proteinExistence type="predicted"/>
<dbReference type="SUPFAM" id="SSF56176">
    <property type="entry name" value="FAD-binding/transporter-associated domain-like"/>
    <property type="match status" value="1"/>
</dbReference>
<dbReference type="InterPro" id="IPR016208">
    <property type="entry name" value="Ald_Oxase/xanthine_DH-like"/>
</dbReference>
<keyword evidence="1" id="KW-0285">Flavoprotein</keyword>
<protein>
    <submittedName>
        <fullName evidence="8">Putative xanthine dehydrogenase, small subunit</fullName>
    </submittedName>
</protein>
<keyword evidence="4" id="KW-0560">Oxidoreductase</keyword>
<dbReference type="PROSITE" id="PS00197">
    <property type="entry name" value="2FE2S_FER_1"/>
    <property type="match status" value="1"/>
</dbReference>
<dbReference type="InterPro" id="IPR036683">
    <property type="entry name" value="CO_DH_flav_C_dom_sf"/>
</dbReference>
<dbReference type="GO" id="GO:0016491">
    <property type="term" value="F:oxidoreductase activity"/>
    <property type="evidence" value="ECO:0007669"/>
    <property type="project" value="UniProtKB-KW"/>
</dbReference>
<dbReference type="GO" id="GO:0071949">
    <property type="term" value="F:FAD binding"/>
    <property type="evidence" value="ECO:0007669"/>
    <property type="project" value="InterPro"/>
</dbReference>
<dbReference type="GO" id="GO:0051537">
    <property type="term" value="F:2 iron, 2 sulfur cluster binding"/>
    <property type="evidence" value="ECO:0007669"/>
    <property type="project" value="InterPro"/>
</dbReference>
<dbReference type="Gene3D" id="1.10.150.120">
    <property type="entry name" value="[2Fe-2S]-binding domain"/>
    <property type="match status" value="1"/>
</dbReference>
<dbReference type="SUPFAM" id="SSF55447">
    <property type="entry name" value="CO dehydrogenase flavoprotein C-terminal domain-like"/>
    <property type="match status" value="1"/>
</dbReference>
<dbReference type="InterPro" id="IPR002346">
    <property type="entry name" value="Mopterin_DH_FAD-bd"/>
</dbReference>
<dbReference type="SUPFAM" id="SSF47741">
    <property type="entry name" value="CO dehydrogenase ISP C-domain like"/>
    <property type="match status" value="1"/>
</dbReference>
<dbReference type="InterPro" id="IPR036884">
    <property type="entry name" value="2Fe-2S-bd_dom_sf"/>
</dbReference>
<dbReference type="Pfam" id="PF03450">
    <property type="entry name" value="CO_deh_flav_C"/>
    <property type="match status" value="1"/>
</dbReference>
<keyword evidence="9" id="KW-1185">Reference proteome</keyword>
<keyword evidence="3" id="KW-0274">FAD</keyword>
<dbReference type="Proteomes" id="UP000005273">
    <property type="component" value="Unassembled WGS sequence"/>
</dbReference>
<evidence type="ECO:0000313" key="8">
    <source>
        <dbReference type="EMBL" id="KRT34512.1"/>
    </source>
</evidence>
<evidence type="ECO:0000256" key="5">
    <source>
        <dbReference type="ARBA" id="ARBA00023004"/>
    </source>
</evidence>
<dbReference type="Pfam" id="PF00111">
    <property type="entry name" value="Fer2"/>
    <property type="match status" value="1"/>
</dbReference>
<dbReference type="eggNOG" id="COG4630">
    <property type="taxonomic scope" value="Bacteria"/>
</dbReference>
<dbReference type="OrthoDB" id="4903at2"/>
<sequence>MKLRFTLNDHEVTAEASPLDRLLDVLREQLGYVGTKEGCGEGECGACSVILNGKLVNSCLVPALQVRGGDVLTIEGLDGEEDALQRAFVEEGAVQCGFCIPGMVLAARALLSAKPNPTREEIKWALAGNLCRCTGYERIFRAVERAAAEGYGRKTAPKKGERDNVSEESVELQGSEASRVFLPVDLEKALEILERYPDMTLLSGCTDFYPDLKKGKPEPERVMDIWNLKEMSGIKLEKGYMEIGGGTTFSEIASSDLVKEHFPALAYLSTLIGAVAIQNRATIGGNLVNASAAADSPPLLFVLGAIAVLQSKRGVREIPVTELYSGYRKTVLRSDELLKSVKIPLPSVKSRQFFYKRGSRLALTISRLSLAGFIELEDEAVSDVRLAAGSMSPVPIFLTDTEKYLRGKKLTEEVIDEARLIASEEVSPRTSKDYRKRVTGRLVSRFLKEARS</sequence>
<keyword evidence="2" id="KW-0479">Metal-binding</keyword>
<dbReference type="InterPro" id="IPR036010">
    <property type="entry name" value="2Fe-2S_ferredoxin-like_sf"/>
</dbReference>
<dbReference type="STRING" id="592015.HMPREF1705_03343"/>
<dbReference type="EMBL" id="ACJX03000001">
    <property type="protein sequence ID" value="KRT34512.1"/>
    <property type="molecule type" value="Genomic_DNA"/>
</dbReference>
<name>A0A0T5X8A0_9BACT</name>
<gene>
    <name evidence="8" type="ORF">HMPREF1705_03343</name>
</gene>
<dbReference type="InterPro" id="IPR036318">
    <property type="entry name" value="FAD-bd_PCMH-like_sf"/>
</dbReference>
<dbReference type="InterPro" id="IPR001041">
    <property type="entry name" value="2Fe-2S_ferredoxin-type"/>
</dbReference>
<organism evidence="8 9">
    <name type="scientific">Acetomicrobium hydrogeniformans ATCC BAA-1850</name>
    <dbReference type="NCBI Taxonomy" id="592015"/>
    <lineage>
        <taxon>Bacteria</taxon>
        <taxon>Thermotogati</taxon>
        <taxon>Synergistota</taxon>
        <taxon>Synergistia</taxon>
        <taxon>Synergistales</taxon>
        <taxon>Acetomicrobiaceae</taxon>
        <taxon>Acetomicrobium</taxon>
    </lineage>
</organism>
<comment type="caution">
    <text evidence="8">The sequence shown here is derived from an EMBL/GenBank/DDBJ whole genome shotgun (WGS) entry which is preliminary data.</text>
</comment>
<dbReference type="CDD" id="cd00207">
    <property type="entry name" value="fer2"/>
    <property type="match status" value="1"/>
</dbReference>
<dbReference type="Pfam" id="PF00941">
    <property type="entry name" value="FAD_binding_5"/>
    <property type="match status" value="1"/>
</dbReference>
<keyword evidence="5" id="KW-0408">Iron</keyword>
<evidence type="ECO:0000256" key="3">
    <source>
        <dbReference type="ARBA" id="ARBA00022827"/>
    </source>
</evidence>
<dbReference type="Gene3D" id="3.30.465.10">
    <property type="match status" value="1"/>
</dbReference>
<dbReference type="InterPro" id="IPR016166">
    <property type="entry name" value="FAD-bd_PCMH"/>
</dbReference>
<dbReference type="PROSITE" id="PS51085">
    <property type="entry name" value="2FE2S_FER_2"/>
    <property type="match status" value="1"/>
</dbReference>
<evidence type="ECO:0000313" key="9">
    <source>
        <dbReference type="Proteomes" id="UP000005273"/>
    </source>
</evidence>
<dbReference type="InterPro" id="IPR006058">
    <property type="entry name" value="2Fe2S_fd_BS"/>
</dbReference>
<dbReference type="RefSeq" id="WP_009200610.1">
    <property type="nucleotide sequence ID" value="NZ_ACJX03000001.1"/>
</dbReference>
<evidence type="ECO:0000256" key="1">
    <source>
        <dbReference type="ARBA" id="ARBA00022630"/>
    </source>
</evidence>
<dbReference type="SMART" id="SM01092">
    <property type="entry name" value="CO_deh_flav_C"/>
    <property type="match status" value="1"/>
</dbReference>
<dbReference type="Pfam" id="PF01799">
    <property type="entry name" value="Fer2_2"/>
    <property type="match status" value="1"/>
</dbReference>
<dbReference type="PROSITE" id="PS51387">
    <property type="entry name" value="FAD_PCMH"/>
    <property type="match status" value="1"/>
</dbReference>
<dbReference type="Gene3D" id="3.30.43.10">
    <property type="entry name" value="Uridine Diphospho-n-acetylenolpyruvylglucosamine Reductase, domain 2"/>
    <property type="match status" value="1"/>
</dbReference>
<evidence type="ECO:0000256" key="2">
    <source>
        <dbReference type="ARBA" id="ARBA00022723"/>
    </source>
</evidence>
<dbReference type="AlphaFoldDB" id="A0A0T5X8A0"/>
<dbReference type="InterPro" id="IPR016167">
    <property type="entry name" value="FAD-bd_PCMH_sub1"/>
</dbReference>
<dbReference type="InterPro" id="IPR005107">
    <property type="entry name" value="CO_DH_flav_C"/>
</dbReference>
<dbReference type="PANTHER" id="PTHR45444:SF3">
    <property type="entry name" value="XANTHINE DEHYDROGENASE"/>
    <property type="match status" value="1"/>
</dbReference>
<feature type="domain" description="FAD-binding PCMH-type" evidence="7">
    <location>
        <begin position="173"/>
        <end position="348"/>
    </location>
</feature>
<evidence type="ECO:0000259" key="6">
    <source>
        <dbReference type="PROSITE" id="PS51085"/>
    </source>
</evidence>
<dbReference type="InterPro" id="IPR002888">
    <property type="entry name" value="2Fe-2S-bd"/>
</dbReference>
<dbReference type="InterPro" id="IPR012675">
    <property type="entry name" value="Beta-grasp_dom_sf"/>
</dbReference>
<dbReference type="GO" id="GO:0005506">
    <property type="term" value="F:iron ion binding"/>
    <property type="evidence" value="ECO:0007669"/>
    <property type="project" value="InterPro"/>
</dbReference>
<dbReference type="InterPro" id="IPR016169">
    <property type="entry name" value="FAD-bd_PCMH_sub2"/>
</dbReference>
<dbReference type="Gene3D" id="3.10.20.30">
    <property type="match status" value="1"/>
</dbReference>
<dbReference type="Gene3D" id="3.30.390.50">
    <property type="entry name" value="CO dehydrogenase flavoprotein, C-terminal domain"/>
    <property type="match status" value="1"/>
</dbReference>
<reference evidence="9" key="1">
    <citation type="submission" date="2012-09" db="EMBL/GenBank/DDBJ databases">
        <authorList>
            <person name="Weinstock G."/>
            <person name="Sodergren E."/>
            <person name="Clifton S."/>
            <person name="Fulton L."/>
            <person name="Fulton B."/>
            <person name="Courtney L."/>
            <person name="Fronick C."/>
            <person name="Harrison M."/>
            <person name="Strong C."/>
            <person name="Farmer C."/>
            <person name="Delehaunty K."/>
            <person name="Markovic C."/>
            <person name="Hall O."/>
            <person name="Minx P."/>
            <person name="Tomlinson C."/>
            <person name="Mitreva M."/>
            <person name="Nelson J."/>
            <person name="Hou S."/>
            <person name="Wollam A."/>
            <person name="Pepin K.H."/>
            <person name="Johnson M."/>
            <person name="Bhonagiri V."/>
            <person name="Nash W.E."/>
            <person name="Suruliraj S."/>
            <person name="Warren W."/>
            <person name="Chinwalla A."/>
            <person name="Mardis E.R."/>
            <person name="Wilson R.K."/>
        </authorList>
    </citation>
    <scope>NUCLEOTIDE SEQUENCE [LARGE SCALE GENOMIC DNA]</scope>
    <source>
        <strain evidence="9">OS1</strain>
    </source>
</reference>
<dbReference type="SUPFAM" id="SSF54292">
    <property type="entry name" value="2Fe-2S ferredoxin-like"/>
    <property type="match status" value="1"/>
</dbReference>
<evidence type="ECO:0000256" key="4">
    <source>
        <dbReference type="ARBA" id="ARBA00023002"/>
    </source>
</evidence>
<accession>A0A0T5X8A0</accession>